<dbReference type="OrthoDB" id="5298774at2"/>
<gene>
    <name evidence="6" type="ORF">RD110_25640</name>
</gene>
<dbReference type="SUPFAM" id="SSF50331">
    <property type="entry name" value="MOP-like"/>
    <property type="match status" value="1"/>
</dbReference>
<keyword evidence="7" id="KW-1185">Reference proteome</keyword>
<dbReference type="GO" id="GO:0005524">
    <property type="term" value="F:ATP binding"/>
    <property type="evidence" value="ECO:0007669"/>
    <property type="project" value="UniProtKB-KW"/>
</dbReference>
<dbReference type="PROSITE" id="PS00211">
    <property type="entry name" value="ABC_TRANSPORTER_1"/>
    <property type="match status" value="1"/>
</dbReference>
<organism evidence="6 7">
    <name type="scientific">Rhodoferax koreensis</name>
    <dbReference type="NCBI Taxonomy" id="1842727"/>
    <lineage>
        <taxon>Bacteria</taxon>
        <taxon>Pseudomonadati</taxon>
        <taxon>Pseudomonadota</taxon>
        <taxon>Betaproteobacteria</taxon>
        <taxon>Burkholderiales</taxon>
        <taxon>Comamonadaceae</taxon>
        <taxon>Rhodoferax</taxon>
    </lineage>
</organism>
<dbReference type="Pfam" id="PF00005">
    <property type="entry name" value="ABC_tran"/>
    <property type="match status" value="1"/>
</dbReference>
<dbReference type="FunFam" id="3.40.50.300:FF:000133">
    <property type="entry name" value="Spermidine/putrescine import ATP-binding protein PotA"/>
    <property type="match status" value="1"/>
</dbReference>
<dbReference type="Pfam" id="PF08402">
    <property type="entry name" value="TOBE_2"/>
    <property type="match status" value="1"/>
</dbReference>
<keyword evidence="4 6" id="KW-0067">ATP-binding</keyword>
<keyword evidence="3" id="KW-0547">Nucleotide-binding</keyword>
<keyword evidence="1" id="KW-0813">Transport</keyword>
<evidence type="ECO:0000256" key="1">
    <source>
        <dbReference type="ARBA" id="ARBA00022448"/>
    </source>
</evidence>
<dbReference type="SMART" id="SM00382">
    <property type="entry name" value="AAA"/>
    <property type="match status" value="1"/>
</dbReference>
<reference evidence="6 7" key="1">
    <citation type="submission" date="2017-01" db="EMBL/GenBank/DDBJ databases">
        <authorList>
            <person name="Mah S.A."/>
            <person name="Swanson W.J."/>
            <person name="Moy G.W."/>
            <person name="Vacquier V.D."/>
        </authorList>
    </citation>
    <scope>NUCLEOTIDE SEQUENCE [LARGE SCALE GENOMIC DNA]</scope>
    <source>
        <strain evidence="6 7">DCY110</strain>
    </source>
</reference>
<evidence type="ECO:0000256" key="3">
    <source>
        <dbReference type="ARBA" id="ARBA00022741"/>
    </source>
</evidence>
<keyword evidence="2" id="KW-1003">Cell membrane</keyword>
<dbReference type="AlphaFoldDB" id="A0A1P8K4P8"/>
<evidence type="ECO:0000259" key="5">
    <source>
        <dbReference type="PROSITE" id="PS50893"/>
    </source>
</evidence>
<dbReference type="InterPro" id="IPR003439">
    <property type="entry name" value="ABC_transporter-like_ATP-bd"/>
</dbReference>
<sequence>MTFLSLKKLTKHFDDFVAVESLDLDIERGEFISLLGPSGCGKTTTLQMIAGFVNPTRGSIVLEGRDITALRPEKRGMGVVFQSYALFPHMTVEANVGFGLEMRGMGRSERAQRIGETLELVRLGGLGKRFTRELSGGQRQRVAIARALAIRPQLLLLDEPMSNLDAKLREDMHIELRAIQRHLGITTLLVTHDQVEAMTMSDRIAVMHGGKIVQLAMPFEAYEQPGSPFASAFLGKTNALRGRIVSNNQRCAIVDVNQRQLHIPHGGRSLDGEVHVFVRPEKLRLGVAGEGLPGQVKTRVFLGNHWMLQVDTTLGLMSVSLPNIGEVPPAEGSVVSLVWSDDDLRVLPQQEMAHG</sequence>
<accession>A0A1P8K4P8</accession>
<keyword evidence="2" id="KW-0472">Membrane</keyword>
<dbReference type="InterPro" id="IPR027417">
    <property type="entry name" value="P-loop_NTPase"/>
</dbReference>
<dbReference type="STRING" id="1842727.RD110_25640"/>
<dbReference type="Proteomes" id="UP000186609">
    <property type="component" value="Chromosome"/>
</dbReference>
<dbReference type="RefSeq" id="WP_076205698.1">
    <property type="nucleotide sequence ID" value="NZ_CP019236.1"/>
</dbReference>
<dbReference type="PROSITE" id="PS50893">
    <property type="entry name" value="ABC_TRANSPORTER_2"/>
    <property type="match status" value="1"/>
</dbReference>
<dbReference type="InterPro" id="IPR003593">
    <property type="entry name" value="AAA+_ATPase"/>
</dbReference>
<dbReference type="PANTHER" id="PTHR42781:SF4">
    <property type="entry name" value="SPERMIDINE_PUTRESCINE IMPORT ATP-BINDING PROTEIN POTA"/>
    <property type="match status" value="1"/>
</dbReference>
<dbReference type="SUPFAM" id="SSF52540">
    <property type="entry name" value="P-loop containing nucleoside triphosphate hydrolases"/>
    <property type="match status" value="1"/>
</dbReference>
<name>A0A1P8K4P8_9BURK</name>
<dbReference type="GO" id="GO:0022857">
    <property type="term" value="F:transmembrane transporter activity"/>
    <property type="evidence" value="ECO:0007669"/>
    <property type="project" value="InterPro"/>
</dbReference>
<dbReference type="InterPro" id="IPR017871">
    <property type="entry name" value="ABC_transporter-like_CS"/>
</dbReference>
<dbReference type="GO" id="GO:0016887">
    <property type="term" value="F:ATP hydrolysis activity"/>
    <property type="evidence" value="ECO:0007669"/>
    <property type="project" value="InterPro"/>
</dbReference>
<feature type="domain" description="ABC transporter" evidence="5">
    <location>
        <begin position="4"/>
        <end position="234"/>
    </location>
</feature>
<dbReference type="EMBL" id="CP019236">
    <property type="protein sequence ID" value="APW40966.1"/>
    <property type="molecule type" value="Genomic_DNA"/>
</dbReference>
<evidence type="ECO:0000313" key="7">
    <source>
        <dbReference type="Proteomes" id="UP000186609"/>
    </source>
</evidence>
<dbReference type="InterPro" id="IPR008995">
    <property type="entry name" value="Mo/tungstate-bd_C_term_dom"/>
</dbReference>
<dbReference type="PANTHER" id="PTHR42781">
    <property type="entry name" value="SPERMIDINE/PUTRESCINE IMPORT ATP-BINDING PROTEIN POTA"/>
    <property type="match status" value="1"/>
</dbReference>
<dbReference type="Gene3D" id="3.40.50.300">
    <property type="entry name" value="P-loop containing nucleotide triphosphate hydrolases"/>
    <property type="match status" value="1"/>
</dbReference>
<evidence type="ECO:0000256" key="4">
    <source>
        <dbReference type="ARBA" id="ARBA00022840"/>
    </source>
</evidence>
<dbReference type="InterPro" id="IPR013611">
    <property type="entry name" value="Transp-assoc_OB_typ2"/>
</dbReference>
<evidence type="ECO:0000256" key="2">
    <source>
        <dbReference type="ARBA" id="ARBA00022475"/>
    </source>
</evidence>
<proteinExistence type="predicted"/>
<dbReference type="GO" id="GO:0043190">
    <property type="term" value="C:ATP-binding cassette (ABC) transporter complex"/>
    <property type="evidence" value="ECO:0007669"/>
    <property type="project" value="InterPro"/>
</dbReference>
<dbReference type="KEGG" id="rhy:RD110_25640"/>
<dbReference type="GO" id="GO:0015847">
    <property type="term" value="P:putrescine transport"/>
    <property type="evidence" value="ECO:0007669"/>
    <property type="project" value="UniProtKB-ARBA"/>
</dbReference>
<protein>
    <submittedName>
        <fullName evidence="6">Fe3+/spermidine/putrescine ABC transporter ATP-binding protein</fullName>
    </submittedName>
</protein>
<dbReference type="InterPro" id="IPR050093">
    <property type="entry name" value="ABC_SmlMolc_Importer"/>
</dbReference>
<evidence type="ECO:0000313" key="6">
    <source>
        <dbReference type="EMBL" id="APW40966.1"/>
    </source>
</evidence>